<gene>
    <name evidence="1" type="ORF">COU90_04250</name>
</gene>
<comment type="caution">
    <text evidence="1">The sequence shown here is derived from an EMBL/GenBank/DDBJ whole genome shotgun (WGS) entry which is preliminary data.</text>
</comment>
<accession>A0A2M8KVU6</accession>
<evidence type="ECO:0000313" key="2">
    <source>
        <dbReference type="Proteomes" id="UP000229098"/>
    </source>
</evidence>
<protein>
    <submittedName>
        <fullName evidence="1">Uncharacterized protein</fullName>
    </submittedName>
</protein>
<name>A0A2M8KVU6_9BACT</name>
<proteinExistence type="predicted"/>
<dbReference type="AlphaFoldDB" id="A0A2M8KVU6"/>
<reference evidence="2" key="1">
    <citation type="submission" date="2017-09" db="EMBL/GenBank/DDBJ databases">
        <title>Depth-based differentiation of microbial function through sediment-hosted aquifers and enrichment of novel symbionts in the deep terrestrial subsurface.</title>
        <authorList>
            <person name="Probst A.J."/>
            <person name="Ladd B."/>
            <person name="Jarett J.K."/>
            <person name="Geller-Mcgrath D.E."/>
            <person name="Sieber C.M.K."/>
            <person name="Emerson J.B."/>
            <person name="Anantharaman K."/>
            <person name="Thomas B.C."/>
            <person name="Malmstrom R."/>
            <person name="Stieglmeier M."/>
            <person name="Klingl A."/>
            <person name="Woyke T."/>
            <person name="Ryan C.M."/>
            <person name="Banfield J.F."/>
        </authorList>
    </citation>
    <scope>NUCLEOTIDE SEQUENCE [LARGE SCALE GENOMIC DNA]</scope>
</reference>
<sequence>METIKKHAVVILAFALPLLLLAGVLVMAYMPRAHVSTEYDFIYATCDNASELYPYDCGLYLNSLYVVEDGKLKVRNVDVNEQILNEKRPFPVSDMPLDGEQLYVARIFFHDTDKNESHEIAIEEAQALTLYGLLTSPDGVTVDNVYDTGPSFFPFFDNNSRYGYYLTKGSRRSPLNIVNKDDRYYYQNNIKFIGWITP</sequence>
<dbReference type="EMBL" id="PFEF01000010">
    <property type="protein sequence ID" value="PJE64054.1"/>
    <property type="molecule type" value="Genomic_DNA"/>
</dbReference>
<organism evidence="1 2">
    <name type="scientific">Candidatus Ryanbacteria bacterium CG10_big_fil_rev_8_21_14_0_10_43_42</name>
    <dbReference type="NCBI Taxonomy" id="1974864"/>
    <lineage>
        <taxon>Bacteria</taxon>
        <taxon>Candidatus Ryaniibacteriota</taxon>
    </lineage>
</organism>
<evidence type="ECO:0000313" key="1">
    <source>
        <dbReference type="EMBL" id="PJE64054.1"/>
    </source>
</evidence>
<dbReference type="Proteomes" id="UP000229098">
    <property type="component" value="Unassembled WGS sequence"/>
</dbReference>